<organism evidence="1 2">
    <name type="scientific">Catharanthus roseus</name>
    <name type="common">Madagascar periwinkle</name>
    <name type="synonym">Vinca rosea</name>
    <dbReference type="NCBI Taxonomy" id="4058"/>
    <lineage>
        <taxon>Eukaryota</taxon>
        <taxon>Viridiplantae</taxon>
        <taxon>Streptophyta</taxon>
        <taxon>Embryophyta</taxon>
        <taxon>Tracheophyta</taxon>
        <taxon>Spermatophyta</taxon>
        <taxon>Magnoliopsida</taxon>
        <taxon>eudicotyledons</taxon>
        <taxon>Gunneridae</taxon>
        <taxon>Pentapetalae</taxon>
        <taxon>asterids</taxon>
        <taxon>lamiids</taxon>
        <taxon>Gentianales</taxon>
        <taxon>Apocynaceae</taxon>
        <taxon>Rauvolfioideae</taxon>
        <taxon>Vinceae</taxon>
        <taxon>Catharanthinae</taxon>
        <taxon>Catharanthus</taxon>
    </lineage>
</organism>
<evidence type="ECO:0000313" key="1">
    <source>
        <dbReference type="EMBL" id="KAI5652919.1"/>
    </source>
</evidence>
<dbReference type="EMBL" id="CM044707">
    <property type="protein sequence ID" value="KAI5652919.1"/>
    <property type="molecule type" value="Genomic_DNA"/>
</dbReference>
<gene>
    <name evidence="1" type="ORF">M9H77_30106</name>
</gene>
<reference evidence="2" key="1">
    <citation type="journal article" date="2023" name="Nat. Plants">
        <title>Single-cell RNA sequencing provides a high-resolution roadmap for understanding the multicellular compartmentation of specialized metabolism.</title>
        <authorList>
            <person name="Sun S."/>
            <person name="Shen X."/>
            <person name="Li Y."/>
            <person name="Li Y."/>
            <person name="Wang S."/>
            <person name="Li R."/>
            <person name="Zhang H."/>
            <person name="Shen G."/>
            <person name="Guo B."/>
            <person name="Wei J."/>
            <person name="Xu J."/>
            <person name="St-Pierre B."/>
            <person name="Chen S."/>
            <person name="Sun C."/>
        </authorList>
    </citation>
    <scope>NUCLEOTIDE SEQUENCE [LARGE SCALE GENOMIC DNA]</scope>
</reference>
<protein>
    <submittedName>
        <fullName evidence="1">Uncharacterized protein</fullName>
    </submittedName>
</protein>
<name>A0ACB9ZYA1_CATRO</name>
<dbReference type="Proteomes" id="UP001060085">
    <property type="component" value="Linkage Group LG07"/>
</dbReference>
<evidence type="ECO:0000313" key="2">
    <source>
        <dbReference type="Proteomes" id="UP001060085"/>
    </source>
</evidence>
<proteinExistence type="predicted"/>
<comment type="caution">
    <text evidence="1">The sequence shown here is derived from an EMBL/GenBank/DDBJ whole genome shotgun (WGS) entry which is preliminary data.</text>
</comment>
<keyword evidence="2" id="KW-1185">Reference proteome</keyword>
<sequence length="105" mass="11669">MTKFRASSSDSNEHGDELADDVTVAQHLGFGHRCASDEDNYDNDEEDDISTPLNPLSSTIVNQWQSSQWLSDALNDYTLSGDFLDMGSRDQIDDLIELGTVQLLD</sequence>
<accession>A0ACB9ZYA1</accession>